<dbReference type="SUPFAM" id="SSF53850">
    <property type="entry name" value="Periplasmic binding protein-like II"/>
    <property type="match status" value="1"/>
</dbReference>
<dbReference type="RefSeq" id="WP_090391427.1">
    <property type="nucleotide sequence ID" value="NZ_FMZO01000010.1"/>
</dbReference>
<keyword evidence="1" id="KW-0732">Signal</keyword>
<dbReference type="InterPro" id="IPR050811">
    <property type="entry name" value="Phosphate_ABC_transporter"/>
</dbReference>
<name>A0A1G6VN12_NIADE</name>
<dbReference type="Gene3D" id="3.40.190.10">
    <property type="entry name" value="Periplasmic binding protein-like II"/>
    <property type="match status" value="2"/>
</dbReference>
<dbReference type="AlphaFoldDB" id="A0A1G6VN12"/>
<dbReference type="InterPro" id="IPR024370">
    <property type="entry name" value="PBP_domain"/>
</dbReference>
<organism evidence="3 4">
    <name type="scientific">Niabella drilacis (strain DSM 25811 / CCM 8410 / CCUG 62505 / LMG 26954 / E90)</name>
    <dbReference type="NCBI Taxonomy" id="1285928"/>
    <lineage>
        <taxon>Bacteria</taxon>
        <taxon>Pseudomonadati</taxon>
        <taxon>Bacteroidota</taxon>
        <taxon>Chitinophagia</taxon>
        <taxon>Chitinophagales</taxon>
        <taxon>Chitinophagaceae</taxon>
        <taxon>Niabella</taxon>
    </lineage>
</organism>
<dbReference type="Proteomes" id="UP000198757">
    <property type="component" value="Unassembled WGS sequence"/>
</dbReference>
<dbReference type="EMBL" id="FMZO01000010">
    <property type="protein sequence ID" value="SDD54275.1"/>
    <property type="molecule type" value="Genomic_DNA"/>
</dbReference>
<feature type="domain" description="PBP" evidence="2">
    <location>
        <begin position="34"/>
        <end position="280"/>
    </location>
</feature>
<dbReference type="PANTHER" id="PTHR30570">
    <property type="entry name" value="PERIPLASMIC PHOSPHATE BINDING COMPONENT OF PHOSPHATE ABC TRANSPORTER"/>
    <property type="match status" value="1"/>
</dbReference>
<dbReference type="STRING" id="1285928.SAMN04487894_11065"/>
<keyword evidence="4" id="KW-1185">Reference proteome</keyword>
<evidence type="ECO:0000256" key="1">
    <source>
        <dbReference type="ARBA" id="ARBA00022729"/>
    </source>
</evidence>
<evidence type="ECO:0000313" key="3">
    <source>
        <dbReference type="EMBL" id="SDD54275.1"/>
    </source>
</evidence>
<evidence type="ECO:0000259" key="2">
    <source>
        <dbReference type="Pfam" id="PF12849"/>
    </source>
</evidence>
<evidence type="ECO:0000313" key="4">
    <source>
        <dbReference type="Proteomes" id="UP000198757"/>
    </source>
</evidence>
<accession>A0A1G6VN12</accession>
<dbReference type="PROSITE" id="PS51257">
    <property type="entry name" value="PROKAR_LIPOPROTEIN"/>
    <property type="match status" value="1"/>
</dbReference>
<sequence>MSRLRFVILGSVLVMMVVVFSCSSGSGGARQFTDTPKKGRITISADESFRPIVDALVQVYESNNDSTKINVQYKPESECVADLFNDSIRMVISTVKLSDEQLQSVVDSLHLVVKQLPVARDAVAVIVNPSSRDTLLSMEEIKMILTGTYTKPLKPVLDGLSATSTVRFLLDSVLKGQKMTSDAMGANTSDSVIQFVAGNPNAIGFIGVSWIGNKDDAEQLSFLKKVKIVQLESSDKPGRYVLPVQANIYTKRYPMTRDLVYILKEGHRGLGTGFAEFVAGEIGQLIFKRAYLMPGRRSFLIRPAQTKE</sequence>
<gene>
    <name evidence="3" type="ORF">SAMN04487894_11065</name>
</gene>
<protein>
    <submittedName>
        <fullName evidence="3">Phosphate transport system substrate-binding protein</fullName>
    </submittedName>
</protein>
<proteinExistence type="predicted"/>
<dbReference type="OrthoDB" id="1450880at2"/>
<dbReference type="Pfam" id="PF12849">
    <property type="entry name" value="PBP_like_2"/>
    <property type="match status" value="1"/>
</dbReference>
<dbReference type="PANTHER" id="PTHR30570:SF1">
    <property type="entry name" value="PHOSPHATE-BINDING PROTEIN PSTS"/>
    <property type="match status" value="1"/>
</dbReference>
<reference evidence="4" key="1">
    <citation type="submission" date="2016-10" db="EMBL/GenBank/DDBJ databases">
        <authorList>
            <person name="Varghese N."/>
            <person name="Submissions S."/>
        </authorList>
    </citation>
    <scope>NUCLEOTIDE SEQUENCE [LARGE SCALE GENOMIC DNA]</scope>
    <source>
        <strain evidence="4">DSM 25811 / CCM 8410 / LMG 26954 / E90</strain>
    </source>
</reference>